<dbReference type="Proteomes" id="UP000014028">
    <property type="component" value="Unassembled WGS sequence"/>
</dbReference>
<gene>
    <name evidence="1" type="ORF">IKC_04222</name>
</gene>
<comment type="caution">
    <text evidence="1">The sequence shown here is derived from an EMBL/GenBank/DDBJ whole genome shotgun (WGS) entry which is preliminary data.</text>
</comment>
<dbReference type="EMBL" id="AHFK01000018">
    <property type="protein sequence ID" value="EOQ19748.1"/>
    <property type="molecule type" value="Genomic_DNA"/>
</dbReference>
<dbReference type="InterPro" id="IPR046054">
    <property type="entry name" value="DUF6012"/>
</dbReference>
<organism evidence="1 2">
    <name type="scientific">Bacillus cereus VD184</name>
    <dbReference type="NCBI Taxonomy" id="1053242"/>
    <lineage>
        <taxon>Bacteria</taxon>
        <taxon>Bacillati</taxon>
        <taxon>Bacillota</taxon>
        <taxon>Bacilli</taxon>
        <taxon>Bacillales</taxon>
        <taxon>Bacillaceae</taxon>
        <taxon>Bacillus</taxon>
        <taxon>Bacillus cereus group</taxon>
    </lineage>
</organism>
<proteinExistence type="predicted"/>
<dbReference type="Pfam" id="PF17633">
    <property type="entry name" value="DUF5514"/>
    <property type="match status" value="1"/>
</dbReference>
<protein>
    <submittedName>
        <fullName evidence="1">Uncharacterized protein</fullName>
    </submittedName>
</protein>
<sequence length="490" mass="58299">MLAKIQTLIPESSIGYLLHIVNNLVREEKQKYLNMVIDQFHKKREGLNDIEIMERGLNVYSDQGILVSQLLGEAVKRKLILLHEDEEELYITLTEQGKSVLGSFYTDGFCEDFKCFNERVINLFRKHRELELDPFLIQYFYWNGSQSIDEIEEEYIKDFDYFEENDRKFFHSYLADINFEGLSVEEYIFHFTPKLLLPEEWSNENVKLEVDGIELPKDLVLNRPYPNSRYVVAGFDKEGLTSHGFYWIKKKKDLNNQTINISLRWFIGANKTIIHNFDLQFNFGEHKGNFFSSCQQLNRSTKIEQFEITTKLPVDNSVIDNHHIYNEKFTLTHFPIERHVYFGADHNMGEWESRRARMEMVEKGIKEVHYSITSSAELNWEDENIALIRELVRKKEPYFITRDDDYGECFEMNFTKPISEEQNEEWIIDKVIEFYQTYGITELELWKTYGEHIAYAAGVRMVIQETDDGTYLDMREVYAGFSDDWNFLRQ</sequence>
<dbReference type="InterPro" id="IPR035115">
    <property type="entry name" value="DUF5514"/>
</dbReference>
<dbReference type="Pfam" id="PF19475">
    <property type="entry name" value="DUF6012"/>
    <property type="match status" value="1"/>
</dbReference>
<dbReference type="AlphaFoldDB" id="A0A9W5RBK9"/>
<accession>A0A9W5RBK9</accession>
<evidence type="ECO:0000313" key="2">
    <source>
        <dbReference type="Proteomes" id="UP000014028"/>
    </source>
</evidence>
<name>A0A9W5RBK9_BACCE</name>
<evidence type="ECO:0000313" key="1">
    <source>
        <dbReference type="EMBL" id="EOQ19748.1"/>
    </source>
</evidence>
<dbReference type="RefSeq" id="WP_016121706.1">
    <property type="nucleotide sequence ID" value="NZ_KB976820.1"/>
</dbReference>
<reference evidence="1 2" key="1">
    <citation type="submission" date="2012-12" db="EMBL/GenBank/DDBJ databases">
        <title>The Genome Sequence of Bacillus cereus VD184.</title>
        <authorList>
            <consortium name="The Broad Institute Genome Sequencing Platform"/>
            <consortium name="The Broad Institute Genome Sequencing Center for Infectious Disease"/>
            <person name="Feldgarden M."/>
            <person name="Van der Auwera G.A."/>
            <person name="Mahillon J."/>
            <person name="Duprez V."/>
            <person name="Timmery S."/>
            <person name="Mattelet C."/>
            <person name="Dierick K."/>
            <person name="Sun M."/>
            <person name="Yu Z."/>
            <person name="Zhu L."/>
            <person name="Hu X."/>
            <person name="Shank E.B."/>
            <person name="Swiecicka I."/>
            <person name="Hansen B.M."/>
            <person name="Andrup L."/>
            <person name="Walker B."/>
            <person name="Young S.K."/>
            <person name="Zeng Q."/>
            <person name="Gargeya S."/>
            <person name="Fitzgerald M."/>
            <person name="Haas B."/>
            <person name="Abouelleil A."/>
            <person name="Alvarado L."/>
            <person name="Arachchi H.M."/>
            <person name="Berlin A.M."/>
            <person name="Chapman S.B."/>
            <person name="Dewar J."/>
            <person name="Goldberg J."/>
            <person name="Griggs A."/>
            <person name="Gujja S."/>
            <person name="Hansen M."/>
            <person name="Howarth C."/>
            <person name="Imamovic A."/>
            <person name="Larimer J."/>
            <person name="McCowan C."/>
            <person name="Murphy C."/>
            <person name="Neiman D."/>
            <person name="Pearson M."/>
            <person name="Priest M."/>
            <person name="Roberts A."/>
            <person name="Saif S."/>
            <person name="Shea T."/>
            <person name="Sisk P."/>
            <person name="Sykes S."/>
            <person name="Wortman J."/>
            <person name="Nusbaum C."/>
            <person name="Birren B."/>
        </authorList>
    </citation>
    <scope>NUCLEOTIDE SEQUENCE [LARGE SCALE GENOMIC DNA]</scope>
    <source>
        <strain evidence="1 2">VD184</strain>
    </source>
</reference>